<sequence length="349" mass="38786">MLRKFGSIMQVSFTYVGTVVGAGFATGQEILQFFTRYGWMATVTIGIASLLFVWLGIKLMFLAHEVKAQSYEDLNKVLFGAKIGEWISLFTLVTLFGVTTVMLAGAGSVFEEQFRLPFQAGLLITLLLSYFVLNKGMGAIVAVNSIVVPLMLCFSSVVVWYSWDLPGSGNWLQLGSDYPLEKIWFAPFLYAAFNLTMAQGVLVPLGAQVKDRSVLFWGGIWGGVAIGVMLLAGHFALSAQMPGISQFDIPMGHLIRKVGPMIQFMFVMVIYGEIFTTFIADVYGLTLQLEQRTRFSRKRILWAVLTLSYLVSLAGFKTLLSTLYPLFGLISIAWMTMMIWRKTRPAGTN</sequence>
<evidence type="ECO:0000313" key="2">
    <source>
        <dbReference type="EMBL" id="UQZ82760.1"/>
    </source>
</evidence>
<dbReference type="PANTHER" id="PTHR37814:SF1">
    <property type="entry name" value="MEMBRANE PROTEIN"/>
    <property type="match status" value="1"/>
</dbReference>
<accession>A0ABY4RL79</accession>
<reference evidence="2" key="2">
    <citation type="journal article" date="2021" name="J Anim Sci Technol">
        <title>Complete genome sequence of Paenibacillus konkukensis sp. nov. SK3146 as a potential probiotic strain.</title>
        <authorList>
            <person name="Jung H.I."/>
            <person name="Park S."/>
            <person name="Niu K.M."/>
            <person name="Lee S.W."/>
            <person name="Kothari D."/>
            <person name="Yi K.J."/>
            <person name="Kim S.K."/>
        </authorList>
    </citation>
    <scope>NUCLEOTIDE SEQUENCE</scope>
    <source>
        <strain evidence="2">SK3146</strain>
    </source>
</reference>
<keyword evidence="1" id="KW-1133">Transmembrane helix</keyword>
<feature type="transmembrane region" description="Helical" evidence="1">
    <location>
        <begin position="183"/>
        <end position="207"/>
    </location>
</feature>
<feature type="transmembrane region" description="Helical" evidence="1">
    <location>
        <begin position="86"/>
        <end position="110"/>
    </location>
</feature>
<feature type="transmembrane region" description="Helical" evidence="1">
    <location>
        <begin position="37"/>
        <end position="57"/>
    </location>
</feature>
<feature type="transmembrane region" description="Helical" evidence="1">
    <location>
        <begin position="140"/>
        <end position="163"/>
    </location>
</feature>
<feature type="transmembrane region" description="Helical" evidence="1">
    <location>
        <begin position="322"/>
        <end position="340"/>
    </location>
</feature>
<evidence type="ECO:0000256" key="1">
    <source>
        <dbReference type="SAM" id="Phobius"/>
    </source>
</evidence>
<organism evidence="2 3">
    <name type="scientific">Paenibacillus konkukensis</name>
    <dbReference type="NCBI Taxonomy" id="2020716"/>
    <lineage>
        <taxon>Bacteria</taxon>
        <taxon>Bacillati</taxon>
        <taxon>Bacillota</taxon>
        <taxon>Bacilli</taxon>
        <taxon>Bacillales</taxon>
        <taxon>Paenibacillaceae</taxon>
        <taxon>Paenibacillus</taxon>
    </lineage>
</organism>
<gene>
    <name evidence="2" type="ORF">SK3146_01920</name>
</gene>
<dbReference type="EMBL" id="CP027059">
    <property type="protein sequence ID" value="UQZ82760.1"/>
    <property type="molecule type" value="Genomic_DNA"/>
</dbReference>
<evidence type="ECO:0000313" key="3">
    <source>
        <dbReference type="Proteomes" id="UP001057134"/>
    </source>
</evidence>
<proteinExistence type="predicted"/>
<evidence type="ECO:0008006" key="4">
    <source>
        <dbReference type="Google" id="ProtNLM"/>
    </source>
</evidence>
<keyword evidence="3" id="KW-1185">Reference proteome</keyword>
<protein>
    <recommendedName>
        <fullName evidence="4">Membrane protein YkvI</fullName>
    </recommendedName>
</protein>
<keyword evidence="1" id="KW-0812">Transmembrane</keyword>
<feature type="transmembrane region" description="Helical" evidence="1">
    <location>
        <begin position="261"/>
        <end position="287"/>
    </location>
</feature>
<dbReference type="RefSeq" id="WP_375295457.1">
    <property type="nucleotide sequence ID" value="NZ_CP027059.1"/>
</dbReference>
<feature type="transmembrane region" description="Helical" evidence="1">
    <location>
        <begin position="214"/>
        <end position="237"/>
    </location>
</feature>
<feature type="transmembrane region" description="Helical" evidence="1">
    <location>
        <begin position="116"/>
        <end position="133"/>
    </location>
</feature>
<feature type="transmembrane region" description="Helical" evidence="1">
    <location>
        <begin position="299"/>
        <end position="316"/>
    </location>
</feature>
<dbReference type="InterPro" id="IPR038728">
    <property type="entry name" value="YkvI-like"/>
</dbReference>
<reference evidence="2" key="1">
    <citation type="submission" date="2018-02" db="EMBL/GenBank/DDBJ databases">
        <authorList>
            <person name="Kim S.-K."/>
            <person name="Jung H.-I."/>
            <person name="Lee S.-W."/>
        </authorList>
    </citation>
    <scope>NUCLEOTIDE SEQUENCE</scope>
    <source>
        <strain evidence="2">SK3146</strain>
    </source>
</reference>
<dbReference type="Proteomes" id="UP001057134">
    <property type="component" value="Chromosome"/>
</dbReference>
<dbReference type="PANTHER" id="PTHR37814">
    <property type="entry name" value="CONSERVED MEMBRANE PROTEIN"/>
    <property type="match status" value="1"/>
</dbReference>
<keyword evidence="1" id="KW-0472">Membrane</keyword>
<name>A0ABY4RL79_9BACL</name>